<dbReference type="InterPro" id="IPR014284">
    <property type="entry name" value="RNA_pol_sigma-70_dom"/>
</dbReference>
<dbReference type="GO" id="GO:0005737">
    <property type="term" value="C:cytoplasm"/>
    <property type="evidence" value="ECO:0007669"/>
    <property type="project" value="UniProtKB-SubCell"/>
</dbReference>
<protein>
    <recommendedName>
        <fullName evidence="6">RNA polymerase sigma factor RpoD</fullName>
    </recommendedName>
    <alternativeName>
        <fullName evidence="6">Sigma-70</fullName>
    </alternativeName>
</protein>
<dbReference type="SUPFAM" id="SSF88946">
    <property type="entry name" value="Sigma2 domain of RNA polymerase sigma factors"/>
    <property type="match status" value="1"/>
</dbReference>
<evidence type="ECO:0000256" key="3">
    <source>
        <dbReference type="ARBA" id="ARBA00023082"/>
    </source>
</evidence>
<dbReference type="Pfam" id="PF03979">
    <property type="entry name" value="Sigma70_r1_1"/>
    <property type="match status" value="1"/>
</dbReference>
<gene>
    <name evidence="6 11" type="primary">rpoD</name>
    <name evidence="11" type="ORF">TRM7557_00279</name>
</gene>
<dbReference type="InterPro" id="IPR000943">
    <property type="entry name" value="RNA_pol_sigma70"/>
</dbReference>
<evidence type="ECO:0000256" key="2">
    <source>
        <dbReference type="ARBA" id="ARBA00023015"/>
    </source>
</evidence>
<evidence type="ECO:0000313" key="12">
    <source>
        <dbReference type="Proteomes" id="UP000052022"/>
    </source>
</evidence>
<dbReference type="InterPro" id="IPR013325">
    <property type="entry name" value="RNA_pol_sigma_r2"/>
</dbReference>
<dbReference type="FunFam" id="1.10.10.10:FF:000002">
    <property type="entry name" value="RNA polymerase sigma factor SigA"/>
    <property type="match status" value="1"/>
</dbReference>
<comment type="function">
    <text evidence="6">Sigma factors are initiation factors that promote the attachment of RNA polymerase to specific initiation sites and are then released. This sigma factor is the primary sigma factor during exponential growth.</text>
</comment>
<keyword evidence="3 6" id="KW-0731">Sigma factor</keyword>
<accession>A0A0P1G0H1</accession>
<dbReference type="Pfam" id="PF04539">
    <property type="entry name" value="Sigma70_r3"/>
    <property type="match status" value="1"/>
</dbReference>
<dbReference type="OrthoDB" id="9809557at2"/>
<feature type="DNA-binding region" description="H-T-H motif" evidence="6">
    <location>
        <begin position="622"/>
        <end position="641"/>
    </location>
</feature>
<dbReference type="HAMAP" id="MF_00963">
    <property type="entry name" value="Sigma70_RpoD_SigA"/>
    <property type="match status" value="1"/>
</dbReference>
<dbReference type="NCBIfam" id="NF004208">
    <property type="entry name" value="PRK05658.1"/>
    <property type="match status" value="1"/>
</dbReference>
<dbReference type="Pfam" id="PF04542">
    <property type="entry name" value="Sigma70_r2"/>
    <property type="match status" value="1"/>
</dbReference>
<dbReference type="Gene3D" id="1.10.10.10">
    <property type="entry name" value="Winged helix-like DNA-binding domain superfamily/Winged helix DNA-binding domain"/>
    <property type="match status" value="2"/>
</dbReference>
<dbReference type="NCBIfam" id="TIGR02393">
    <property type="entry name" value="RpoD_Cterm"/>
    <property type="match status" value="1"/>
</dbReference>
<dbReference type="SUPFAM" id="SSF88659">
    <property type="entry name" value="Sigma3 and sigma4 domains of RNA polymerase sigma factors"/>
    <property type="match status" value="2"/>
</dbReference>
<dbReference type="InterPro" id="IPR028630">
    <property type="entry name" value="Sigma70_RpoD"/>
</dbReference>
<feature type="short sequence motif" description="Interaction with polymerase core subunit RpoC" evidence="6">
    <location>
        <begin position="452"/>
        <end position="455"/>
    </location>
</feature>
<reference evidence="11 12" key="1">
    <citation type="submission" date="2015-09" db="EMBL/GenBank/DDBJ databases">
        <authorList>
            <consortium name="Swine Surveillance"/>
        </authorList>
    </citation>
    <scope>NUCLEOTIDE SEQUENCE [LARGE SCALE GENOMIC DNA]</scope>
    <source>
        <strain evidence="11 12">CECT 7557</strain>
    </source>
</reference>
<evidence type="ECO:0000256" key="1">
    <source>
        <dbReference type="ARBA" id="ARBA00022490"/>
    </source>
</evidence>
<comment type="subunit">
    <text evidence="6">Interacts transiently with the RNA polymerase catalytic core.</text>
</comment>
<evidence type="ECO:0000256" key="8">
    <source>
        <dbReference type="SAM" id="MobiDB-lite"/>
    </source>
</evidence>
<keyword evidence="5 6" id="KW-0804">Transcription</keyword>
<feature type="compositionally biased region" description="Basic and acidic residues" evidence="8">
    <location>
        <begin position="1"/>
        <end position="13"/>
    </location>
</feature>
<proteinExistence type="inferred from homology"/>
<comment type="subcellular location">
    <subcellularLocation>
        <location evidence="6">Cytoplasm</location>
    </subcellularLocation>
</comment>
<dbReference type="PROSITE" id="PS00715">
    <property type="entry name" value="SIGMA70_1"/>
    <property type="match status" value="1"/>
</dbReference>
<evidence type="ECO:0000259" key="9">
    <source>
        <dbReference type="PROSITE" id="PS00715"/>
    </source>
</evidence>
<dbReference type="PROSITE" id="PS00716">
    <property type="entry name" value="SIGMA70_2"/>
    <property type="match status" value="1"/>
</dbReference>
<feature type="region of interest" description="Sigma-70 factor domain-3" evidence="6">
    <location>
        <begin position="507"/>
        <end position="583"/>
    </location>
</feature>
<dbReference type="STRING" id="928856.SAMN04488049_10982"/>
<evidence type="ECO:0000313" key="11">
    <source>
        <dbReference type="EMBL" id="CUH75223.1"/>
    </source>
</evidence>
<keyword evidence="1 6" id="KW-0963">Cytoplasm</keyword>
<dbReference type="InterPro" id="IPR007631">
    <property type="entry name" value="RNA_pol_sigma_70_non-ess"/>
</dbReference>
<dbReference type="Gene3D" id="1.10.601.10">
    <property type="entry name" value="RNA Polymerase Primary Sigma Factor"/>
    <property type="match status" value="1"/>
</dbReference>
<dbReference type="InterPro" id="IPR042189">
    <property type="entry name" value="RNA_pol_sigma_70_r1_1_sf"/>
</dbReference>
<dbReference type="EMBL" id="CYSD01000012">
    <property type="protein sequence ID" value="CUH75223.1"/>
    <property type="molecule type" value="Genomic_DNA"/>
</dbReference>
<dbReference type="Pfam" id="PF00140">
    <property type="entry name" value="Sigma70_r1_2"/>
    <property type="match status" value="1"/>
</dbReference>
<dbReference type="InterPro" id="IPR012760">
    <property type="entry name" value="RNA_pol_sigma_RpoD_C"/>
</dbReference>
<feature type="domain" description="RNA polymerase sigma-70" evidence="10">
    <location>
        <begin position="621"/>
        <end position="647"/>
    </location>
</feature>
<feature type="region of interest" description="Disordered" evidence="8">
    <location>
        <begin position="1"/>
        <end position="21"/>
    </location>
</feature>
<dbReference type="Pfam" id="PF04545">
    <property type="entry name" value="Sigma70_r4"/>
    <property type="match status" value="1"/>
</dbReference>
<dbReference type="AlphaFoldDB" id="A0A0P1G0H1"/>
<dbReference type="InterPro" id="IPR036388">
    <property type="entry name" value="WH-like_DNA-bd_sf"/>
</dbReference>
<keyword evidence="4 6" id="KW-0238">DNA-binding</keyword>
<dbReference type="PRINTS" id="PR00046">
    <property type="entry name" value="SIGMA70FCT"/>
</dbReference>
<comment type="similarity">
    <text evidence="6">Belongs to the sigma-70 factor family. RpoD/SigA subfamily.</text>
</comment>
<dbReference type="FunFam" id="1.10.601.10:FF:000001">
    <property type="entry name" value="RNA polymerase sigma factor SigA"/>
    <property type="match status" value="1"/>
</dbReference>
<evidence type="ECO:0000256" key="7">
    <source>
        <dbReference type="SAM" id="Coils"/>
    </source>
</evidence>
<keyword evidence="12" id="KW-1185">Reference proteome</keyword>
<organism evidence="11 12">
    <name type="scientific">Tritonibacter multivorans</name>
    <dbReference type="NCBI Taxonomy" id="928856"/>
    <lineage>
        <taxon>Bacteria</taxon>
        <taxon>Pseudomonadati</taxon>
        <taxon>Pseudomonadota</taxon>
        <taxon>Alphaproteobacteria</taxon>
        <taxon>Rhodobacterales</taxon>
        <taxon>Paracoccaceae</taxon>
        <taxon>Tritonibacter</taxon>
    </lineage>
</organism>
<dbReference type="FunFam" id="1.10.10.10:FF:000004">
    <property type="entry name" value="RNA polymerase sigma factor SigA"/>
    <property type="match status" value="1"/>
</dbReference>
<dbReference type="InterPro" id="IPR007627">
    <property type="entry name" value="RNA_pol_sigma70_r2"/>
</dbReference>
<dbReference type="Pfam" id="PF04546">
    <property type="entry name" value="Sigma70_ner"/>
    <property type="match status" value="1"/>
</dbReference>
<dbReference type="InterPro" id="IPR007624">
    <property type="entry name" value="RNA_pol_sigma70_r3"/>
</dbReference>
<dbReference type="InterPro" id="IPR013324">
    <property type="entry name" value="RNA_pol_sigma_r3/r4-like"/>
</dbReference>
<feature type="region of interest" description="Sigma-70 factor domain-2" evidence="6">
    <location>
        <begin position="428"/>
        <end position="498"/>
    </location>
</feature>
<dbReference type="GO" id="GO:0003677">
    <property type="term" value="F:DNA binding"/>
    <property type="evidence" value="ECO:0007669"/>
    <property type="project" value="UniProtKB-UniRule"/>
</dbReference>
<evidence type="ECO:0000256" key="4">
    <source>
        <dbReference type="ARBA" id="ARBA00023125"/>
    </source>
</evidence>
<dbReference type="Proteomes" id="UP000052022">
    <property type="component" value="Unassembled WGS sequence"/>
</dbReference>
<dbReference type="PANTHER" id="PTHR30603:SF60">
    <property type="entry name" value="RNA POLYMERASE SIGMA FACTOR RPOD"/>
    <property type="match status" value="1"/>
</dbReference>
<evidence type="ECO:0000256" key="5">
    <source>
        <dbReference type="ARBA" id="ARBA00023163"/>
    </source>
</evidence>
<feature type="domain" description="RNA polymerase sigma-70" evidence="9">
    <location>
        <begin position="452"/>
        <end position="465"/>
    </location>
</feature>
<dbReference type="PANTHER" id="PTHR30603">
    <property type="entry name" value="RNA POLYMERASE SIGMA FACTOR RPO"/>
    <property type="match status" value="1"/>
</dbReference>
<feature type="region of interest" description="Sigma-70 factor domain-4" evidence="6">
    <location>
        <begin position="596"/>
        <end position="649"/>
    </location>
</feature>
<name>A0A0P1G0H1_9RHOB</name>
<sequence>MAAKDTDDQKPEDQDGEISIDMSQAQVKKMIAEAREKGYITYDQLNQVLPPDQVSSEQIEDVMSMLSEMGINIIEDEEAEEEENKGSTELVATESNREVAVAGAATEKLDRTDDPVRMYLREMGSVELLSREGEIAIAKRIEAGRNTMINGLCESPLTFQAITIWHDELLSEDILLRDVIDLEATFGNQLDEDEAAAPVVDPSAVQAAKPAKENSGPELDADGNPILNQDDDDDEDEQANMSLAAMEAALKDRVLETLEQISNDFAMLSEMQDSRISATLNEDGSFSEADEARYQQLRSEIVELVNGLHLHNNRIEALIDQLYGINRRVMQIDSAMVKLADQARINRKEFVDAYRGRELDPNWLADMGEKPGRGWQMFIERSTEKVEELRADMAQVGTYVGLDISEFRRIVQQVQKGEKEARQAKKEMVEANLRLVISIAKKYTNRGLQFLDLIQEGNIGLMKAVDKFEYRRGYKFSTYATWWIRQAITRSIADQARTIRIPVHMIETINKLVRTGRQMLHEIGREPTPEELAEKLQMPLEKVRKVMKIAKEPISLETPIGDEEDSQLGDFIEDKNAVLPLDSAIQENLKETTTRVLASLTPREERVLRMRFGIGMNTDHTLEEVGQQFSVTRERIRQIEAKALRKLKHPSRSRKLRSFLDQ</sequence>
<evidence type="ECO:0000259" key="10">
    <source>
        <dbReference type="PROSITE" id="PS00716"/>
    </source>
</evidence>
<dbReference type="InterPro" id="IPR009042">
    <property type="entry name" value="RNA_pol_sigma70_r1_2"/>
</dbReference>
<dbReference type="NCBIfam" id="TIGR02937">
    <property type="entry name" value="sigma70-ECF"/>
    <property type="match status" value="1"/>
</dbReference>
<dbReference type="RefSeq" id="WP_058288433.1">
    <property type="nucleotide sequence ID" value="NZ_CYSD01000012.1"/>
</dbReference>
<dbReference type="GO" id="GO:0016987">
    <property type="term" value="F:sigma factor activity"/>
    <property type="evidence" value="ECO:0007669"/>
    <property type="project" value="UniProtKB-UniRule"/>
</dbReference>
<dbReference type="CDD" id="cd06171">
    <property type="entry name" value="Sigma70_r4"/>
    <property type="match status" value="1"/>
</dbReference>
<dbReference type="InterPro" id="IPR007127">
    <property type="entry name" value="RNA_pol_sigma_70_r1_1"/>
</dbReference>
<keyword evidence="2 6" id="KW-0805">Transcription regulation</keyword>
<dbReference type="InterPro" id="IPR007630">
    <property type="entry name" value="RNA_pol_sigma70_r4"/>
</dbReference>
<dbReference type="InterPro" id="IPR050239">
    <property type="entry name" value="Sigma-70_RNA_pol_init_factors"/>
</dbReference>
<feature type="region of interest" description="Disordered" evidence="8">
    <location>
        <begin position="197"/>
        <end position="237"/>
    </location>
</feature>
<dbReference type="Gene3D" id="1.10.220.120">
    <property type="entry name" value="Sigma-70 factor, region 1.1"/>
    <property type="match status" value="1"/>
</dbReference>
<feature type="coiled-coil region" evidence="7">
    <location>
        <begin position="407"/>
        <end position="434"/>
    </location>
</feature>
<keyword evidence="7" id="KW-0175">Coiled coil</keyword>
<evidence type="ECO:0000256" key="6">
    <source>
        <dbReference type="HAMAP-Rule" id="MF_00963"/>
    </source>
</evidence>
<dbReference type="GO" id="GO:0006352">
    <property type="term" value="P:DNA-templated transcription initiation"/>
    <property type="evidence" value="ECO:0007669"/>
    <property type="project" value="UniProtKB-UniRule"/>
</dbReference>